<evidence type="ECO:0000313" key="3">
    <source>
        <dbReference type="Proteomes" id="UP001148838"/>
    </source>
</evidence>
<accession>A0ABQ8TAA3</accession>
<dbReference type="Proteomes" id="UP001148838">
    <property type="component" value="Unassembled WGS sequence"/>
</dbReference>
<feature type="compositionally biased region" description="Basic and acidic residues" evidence="1">
    <location>
        <begin position="231"/>
        <end position="290"/>
    </location>
</feature>
<reference evidence="2 3" key="1">
    <citation type="journal article" date="2022" name="Allergy">
        <title>Genome assembly and annotation of Periplaneta americana reveal a comprehensive cockroach allergen profile.</title>
        <authorList>
            <person name="Wang L."/>
            <person name="Xiong Q."/>
            <person name="Saelim N."/>
            <person name="Wang L."/>
            <person name="Nong W."/>
            <person name="Wan A.T."/>
            <person name="Shi M."/>
            <person name="Liu X."/>
            <person name="Cao Q."/>
            <person name="Hui J.H.L."/>
            <person name="Sookrung N."/>
            <person name="Leung T.F."/>
            <person name="Tungtrongchitr A."/>
            <person name="Tsui S.K.W."/>
        </authorList>
    </citation>
    <scope>NUCLEOTIDE SEQUENCE [LARGE SCALE GENOMIC DNA]</scope>
    <source>
        <strain evidence="2">PWHHKU_190912</strain>
    </source>
</reference>
<keyword evidence="3" id="KW-1185">Reference proteome</keyword>
<evidence type="ECO:0000313" key="2">
    <source>
        <dbReference type="EMBL" id="KAJ4443424.1"/>
    </source>
</evidence>
<name>A0ABQ8TAA3_PERAM</name>
<comment type="caution">
    <text evidence="2">The sequence shown here is derived from an EMBL/GenBank/DDBJ whole genome shotgun (WGS) entry which is preliminary data.</text>
</comment>
<evidence type="ECO:0000256" key="1">
    <source>
        <dbReference type="SAM" id="MobiDB-lite"/>
    </source>
</evidence>
<sequence length="347" mass="40533">MWLQHDGAPAHFDTNVRHYLDATYPNRWIGRGKACSMDTTFYNLVIFYNDEDSPKDYPAFAFWLGKTSEKPNQVISVPSLLYGSETWVMKKKDASRLQTNEMKFLRSVAGYRKIEHKRIETREELEVYELNNKIEEYMNTWISHISRMQEDRIPYTKIQVEQEHSTRKHRSSLTVTFPLVLIRRNTQHTLSQQNGSTPDPESVCHTSWHRDEISKVNALTGQTGDYPVDTTDTHRSERQRGSRECIREREREREREKSRNELERERKEPGNESRREGEEAGIGSEREKEAGNGSGRETEETEDESGRETEEAGNGQKEKERRQRLNQGEKEEAGNESGRETEGTEDE</sequence>
<feature type="compositionally biased region" description="Basic and acidic residues" evidence="1">
    <location>
        <begin position="304"/>
        <end position="347"/>
    </location>
</feature>
<gene>
    <name evidence="2" type="ORF">ANN_05092</name>
</gene>
<proteinExistence type="predicted"/>
<organism evidence="2 3">
    <name type="scientific">Periplaneta americana</name>
    <name type="common">American cockroach</name>
    <name type="synonym">Blatta americana</name>
    <dbReference type="NCBI Taxonomy" id="6978"/>
    <lineage>
        <taxon>Eukaryota</taxon>
        <taxon>Metazoa</taxon>
        <taxon>Ecdysozoa</taxon>
        <taxon>Arthropoda</taxon>
        <taxon>Hexapoda</taxon>
        <taxon>Insecta</taxon>
        <taxon>Pterygota</taxon>
        <taxon>Neoptera</taxon>
        <taxon>Polyneoptera</taxon>
        <taxon>Dictyoptera</taxon>
        <taxon>Blattodea</taxon>
        <taxon>Blattoidea</taxon>
        <taxon>Blattidae</taxon>
        <taxon>Blattinae</taxon>
        <taxon>Periplaneta</taxon>
    </lineage>
</organism>
<protein>
    <submittedName>
        <fullName evidence="2">Uncharacterized protein</fullName>
    </submittedName>
</protein>
<feature type="region of interest" description="Disordered" evidence="1">
    <location>
        <begin position="217"/>
        <end position="347"/>
    </location>
</feature>
<dbReference type="EMBL" id="JAJSOF020000013">
    <property type="protein sequence ID" value="KAJ4443424.1"/>
    <property type="molecule type" value="Genomic_DNA"/>
</dbReference>